<proteinExistence type="predicted"/>
<dbReference type="PANTHER" id="PTHR38420:SF1">
    <property type="entry name" value="PUTATIVE (AFU_ORTHOLOGUE AFUA_5G14690)-RELATED"/>
    <property type="match status" value="1"/>
</dbReference>
<dbReference type="GO" id="GO:0003877">
    <property type="term" value="F:ATP:ADP adenylyltransferase activity"/>
    <property type="evidence" value="ECO:0007669"/>
    <property type="project" value="InterPro"/>
</dbReference>
<feature type="domain" description="Ap4A phosphorylase 1/2 N-terminal" evidence="1">
    <location>
        <begin position="35"/>
        <end position="163"/>
    </location>
</feature>
<evidence type="ECO:0000259" key="1">
    <source>
        <dbReference type="Pfam" id="PF19327"/>
    </source>
</evidence>
<dbReference type="PANTHER" id="PTHR38420">
    <property type="entry name" value="AP-4-A PHOSPHORYLASE II"/>
    <property type="match status" value="1"/>
</dbReference>
<dbReference type="InterPro" id="IPR036265">
    <property type="entry name" value="HIT-like_sf"/>
</dbReference>
<accession>A0AA39Y0L3</accession>
<dbReference type="Gene3D" id="3.30.428.70">
    <property type="match status" value="1"/>
</dbReference>
<gene>
    <name evidence="2" type="primary">APA1</name>
    <name evidence="2" type="ORF">DIS24_g9089</name>
</gene>
<comment type="caution">
    <text evidence="2">The sequence shown here is derived from an EMBL/GenBank/DDBJ whole genome shotgun (WGS) entry which is preliminary data.</text>
</comment>
<dbReference type="GO" id="GO:0009117">
    <property type="term" value="P:nucleotide metabolic process"/>
    <property type="evidence" value="ECO:0007669"/>
    <property type="project" value="InterPro"/>
</dbReference>
<dbReference type="Pfam" id="PF19327">
    <property type="entry name" value="Ap4A_phos_N"/>
    <property type="match status" value="1"/>
</dbReference>
<dbReference type="EMBL" id="JAUJDW010000075">
    <property type="protein sequence ID" value="KAK0642405.1"/>
    <property type="molecule type" value="Genomic_DNA"/>
</dbReference>
<protein>
    <submittedName>
        <fullName evidence="2">Protein APA1</fullName>
    </submittedName>
</protein>
<dbReference type="AlphaFoldDB" id="A0AA39Y0L3"/>
<dbReference type="InterPro" id="IPR045759">
    <property type="entry name" value="Ap4A_phos1/2_N"/>
</dbReference>
<dbReference type="SUPFAM" id="SSF54197">
    <property type="entry name" value="HIT-like"/>
    <property type="match status" value="1"/>
</dbReference>
<dbReference type="GO" id="GO:0005524">
    <property type="term" value="F:ATP binding"/>
    <property type="evidence" value="ECO:0007669"/>
    <property type="project" value="InterPro"/>
</dbReference>
<evidence type="ECO:0000313" key="3">
    <source>
        <dbReference type="Proteomes" id="UP001175001"/>
    </source>
</evidence>
<dbReference type="Proteomes" id="UP001175001">
    <property type="component" value="Unassembled WGS sequence"/>
</dbReference>
<keyword evidence="3" id="KW-1185">Reference proteome</keyword>
<dbReference type="InterPro" id="IPR043171">
    <property type="entry name" value="Ap4A_phos1/2-like"/>
</dbReference>
<reference evidence="2" key="1">
    <citation type="submission" date="2023-06" db="EMBL/GenBank/DDBJ databases">
        <title>Multi-omics analyses reveal the molecular pathogenesis toolkit of Lasiodiplodia hormozganensis, a cross-kingdom pathogen.</title>
        <authorList>
            <person name="Felix C."/>
            <person name="Meneses R."/>
            <person name="Goncalves M.F.M."/>
            <person name="Tilleman L."/>
            <person name="Duarte A.S."/>
            <person name="Jorrin-Novo J.V."/>
            <person name="Van De Peer Y."/>
            <person name="Deforce D."/>
            <person name="Van Nieuwerburgh F."/>
            <person name="Esteves A.C."/>
            <person name="Alves A."/>
        </authorList>
    </citation>
    <scope>NUCLEOTIDE SEQUENCE</scope>
    <source>
        <strain evidence="2">CBS 339.90</strain>
    </source>
</reference>
<evidence type="ECO:0000313" key="2">
    <source>
        <dbReference type="EMBL" id="KAK0642405.1"/>
    </source>
</evidence>
<sequence length="167" mass="18751">MTLESRALAQFDRLVNQKELLWAEAPPRHVPAKPFSLQMRIAKSLLKKPWTSRQKKVDNAFADEDPDFNLGKVGPGHRLILNKFSVVRPQFVLPTIEFQSQNDPLTAADLDAAWEVLSSLENEYMIIFNCGADAGASVGHKHLQILPCPDPKEHTLFPETNLLEEGP</sequence>
<dbReference type="InterPro" id="IPR009163">
    <property type="entry name" value="Ap4A_phos1/2"/>
</dbReference>
<name>A0AA39Y0L3_9PEZI</name>
<organism evidence="2 3">
    <name type="scientific">Lasiodiplodia hormozganensis</name>
    <dbReference type="NCBI Taxonomy" id="869390"/>
    <lineage>
        <taxon>Eukaryota</taxon>
        <taxon>Fungi</taxon>
        <taxon>Dikarya</taxon>
        <taxon>Ascomycota</taxon>
        <taxon>Pezizomycotina</taxon>
        <taxon>Dothideomycetes</taxon>
        <taxon>Dothideomycetes incertae sedis</taxon>
        <taxon>Botryosphaeriales</taxon>
        <taxon>Botryosphaeriaceae</taxon>
        <taxon>Lasiodiplodia</taxon>
    </lineage>
</organism>